<dbReference type="AlphaFoldDB" id="A0A9P8YIA2"/>
<evidence type="ECO:0000313" key="2">
    <source>
        <dbReference type="EMBL" id="KAH7038448.1"/>
    </source>
</evidence>
<reference evidence="3" key="1">
    <citation type="journal article" date="2021" name="Nat. Commun.">
        <title>Genetic determinants of endophytism in the Arabidopsis root mycobiome.</title>
        <authorList>
            <person name="Mesny F."/>
            <person name="Miyauchi S."/>
            <person name="Thiergart T."/>
            <person name="Pickel B."/>
            <person name="Atanasova L."/>
            <person name="Karlsson M."/>
            <person name="Huettel B."/>
            <person name="Barry K.W."/>
            <person name="Haridas S."/>
            <person name="Chen C."/>
            <person name="Bauer D."/>
            <person name="Andreopoulos W."/>
            <person name="Pangilinan J."/>
            <person name="LaButti K."/>
            <person name="Riley R."/>
            <person name="Lipzen A."/>
            <person name="Clum A."/>
            <person name="Drula E."/>
            <person name="Henrissat B."/>
            <person name="Kohler A."/>
            <person name="Grigoriev I.V."/>
            <person name="Martin F.M."/>
            <person name="Hacquard S."/>
        </authorList>
    </citation>
    <scope>NUCLEOTIDE SEQUENCE</scope>
    <source>
        <strain evidence="3">MPI-CAGE-CH-0230</strain>
    </source>
</reference>
<sequence length="297" mass="33611">MRTIGSEALELRELRGALVADAVQWSFGGGSPPYASSSEEEEEPETDGSEADFDAGEHDTVAPPVRNGMNVYWLPHSSEWEGFSEEFHREMLRAAEVLIALEAGDEKEVLLCPVVDARDVPARLRVHFSREGEEELKYCRAWRRDVGAEELFRKMGALAMDAILPLDAAQREQCRSHGCERSVGFYTEWTLLRIQTSGGWTKDVQVWVIMDVDGRGGHFAFMERTLDPHGEAEDQDRRVILSAFRVADASSVGQLQGRDAVLVDSVEVWKPIWRCLLGEPFPENEWRSYVRSVRARR</sequence>
<organism evidence="3 4">
    <name type="scientific">Microdochium trichocladiopsis</name>
    <dbReference type="NCBI Taxonomy" id="1682393"/>
    <lineage>
        <taxon>Eukaryota</taxon>
        <taxon>Fungi</taxon>
        <taxon>Dikarya</taxon>
        <taxon>Ascomycota</taxon>
        <taxon>Pezizomycotina</taxon>
        <taxon>Sordariomycetes</taxon>
        <taxon>Xylariomycetidae</taxon>
        <taxon>Xylariales</taxon>
        <taxon>Microdochiaceae</taxon>
        <taxon>Microdochium</taxon>
    </lineage>
</organism>
<proteinExistence type="predicted"/>
<evidence type="ECO:0000256" key="1">
    <source>
        <dbReference type="SAM" id="MobiDB-lite"/>
    </source>
</evidence>
<feature type="compositionally biased region" description="Acidic residues" evidence="1">
    <location>
        <begin position="38"/>
        <end position="54"/>
    </location>
</feature>
<dbReference type="EMBL" id="JAGTJQ010000002">
    <property type="protein sequence ID" value="KAH7038454.1"/>
    <property type="molecule type" value="Genomic_DNA"/>
</dbReference>
<feature type="region of interest" description="Disordered" evidence="1">
    <location>
        <begin position="26"/>
        <end position="64"/>
    </location>
</feature>
<comment type="caution">
    <text evidence="3">The sequence shown here is derived from an EMBL/GenBank/DDBJ whole genome shotgun (WGS) entry which is preliminary data.</text>
</comment>
<dbReference type="RefSeq" id="XP_046017569.1">
    <property type="nucleotide sequence ID" value="XM_046153003.1"/>
</dbReference>
<evidence type="ECO:0000313" key="3">
    <source>
        <dbReference type="EMBL" id="KAH7038454.1"/>
    </source>
</evidence>
<name>A0A9P8YIA2_9PEZI</name>
<keyword evidence="4" id="KW-1185">Reference proteome</keyword>
<dbReference type="GeneID" id="70182549"/>
<dbReference type="Proteomes" id="UP000756346">
    <property type="component" value="Unassembled WGS sequence"/>
</dbReference>
<accession>A0A9P8YIA2</accession>
<gene>
    <name evidence="2" type="ORF">B0I36DRAFT_316292</name>
    <name evidence="3" type="ORF">B0I36DRAFT_316309</name>
</gene>
<dbReference type="EMBL" id="JAGTJQ010000002">
    <property type="protein sequence ID" value="KAH7038448.1"/>
    <property type="molecule type" value="Genomic_DNA"/>
</dbReference>
<evidence type="ECO:0000313" key="4">
    <source>
        <dbReference type="Proteomes" id="UP000756346"/>
    </source>
</evidence>
<protein>
    <submittedName>
        <fullName evidence="3">Uncharacterized protein</fullName>
    </submittedName>
</protein>